<dbReference type="SUPFAM" id="SSF54593">
    <property type="entry name" value="Glyoxalase/Bleomycin resistance protein/Dihydroxybiphenyl dioxygenase"/>
    <property type="match status" value="1"/>
</dbReference>
<reference evidence="2 3" key="1">
    <citation type="journal article" date="2019" name="Int. J. Syst. Evol. Microbiol.">
        <title>The Global Catalogue of Microorganisms (GCM) 10K type strain sequencing project: providing services to taxonomists for standard genome sequencing and annotation.</title>
        <authorList>
            <consortium name="The Broad Institute Genomics Platform"/>
            <consortium name="The Broad Institute Genome Sequencing Center for Infectious Disease"/>
            <person name="Wu L."/>
            <person name="Ma J."/>
        </authorList>
    </citation>
    <scope>NUCLEOTIDE SEQUENCE [LARGE SCALE GENOMIC DNA]</scope>
    <source>
        <strain evidence="2 3">JCM 10977</strain>
    </source>
</reference>
<dbReference type="EMBL" id="BAAAHK010000021">
    <property type="protein sequence ID" value="GAA0960547.1"/>
    <property type="molecule type" value="Genomic_DNA"/>
</dbReference>
<dbReference type="Pfam" id="PF00903">
    <property type="entry name" value="Glyoxalase"/>
    <property type="match status" value="1"/>
</dbReference>
<protein>
    <recommendedName>
        <fullName evidence="1">VOC domain-containing protein</fullName>
    </recommendedName>
</protein>
<dbReference type="InterPro" id="IPR037523">
    <property type="entry name" value="VOC_core"/>
</dbReference>
<name>A0ABN1RNE8_9ACTN</name>
<comment type="caution">
    <text evidence="2">The sequence shown here is derived from an EMBL/GenBank/DDBJ whole genome shotgun (WGS) entry which is preliminary data.</text>
</comment>
<dbReference type="PROSITE" id="PS51819">
    <property type="entry name" value="VOC"/>
    <property type="match status" value="1"/>
</dbReference>
<gene>
    <name evidence="2" type="ORF">GCM10009554_75780</name>
</gene>
<feature type="domain" description="VOC" evidence="1">
    <location>
        <begin position="5"/>
        <end position="113"/>
    </location>
</feature>
<keyword evidence="3" id="KW-1185">Reference proteome</keyword>
<accession>A0ABN1RNE8</accession>
<dbReference type="InterPro" id="IPR004360">
    <property type="entry name" value="Glyas_Fos-R_dOase_dom"/>
</dbReference>
<evidence type="ECO:0000313" key="2">
    <source>
        <dbReference type="EMBL" id="GAA0960547.1"/>
    </source>
</evidence>
<evidence type="ECO:0000313" key="3">
    <source>
        <dbReference type="Proteomes" id="UP001500542"/>
    </source>
</evidence>
<sequence>MDRPVLNSMLLGSTDPDRLKAWYRDGFHAETNNYGTLDLGGFGLIVEHRDDVDAKAPEPGRFIINFAVEDIEQTAAHLRTLDVNWLVEPEDRGPGYFATLIDPDGNYVQIIQMKPEYYANL</sequence>
<organism evidence="2 3">
    <name type="scientific">Kribbella koreensis</name>
    <dbReference type="NCBI Taxonomy" id="57909"/>
    <lineage>
        <taxon>Bacteria</taxon>
        <taxon>Bacillati</taxon>
        <taxon>Actinomycetota</taxon>
        <taxon>Actinomycetes</taxon>
        <taxon>Propionibacteriales</taxon>
        <taxon>Kribbellaceae</taxon>
        <taxon>Kribbella</taxon>
    </lineage>
</organism>
<dbReference type="Gene3D" id="3.10.180.10">
    <property type="entry name" value="2,3-Dihydroxybiphenyl 1,2-Dioxygenase, domain 1"/>
    <property type="match status" value="1"/>
</dbReference>
<evidence type="ECO:0000259" key="1">
    <source>
        <dbReference type="PROSITE" id="PS51819"/>
    </source>
</evidence>
<dbReference type="RefSeq" id="WP_343982166.1">
    <property type="nucleotide sequence ID" value="NZ_BAAAHK010000021.1"/>
</dbReference>
<proteinExistence type="predicted"/>
<dbReference type="InterPro" id="IPR029068">
    <property type="entry name" value="Glyas_Bleomycin-R_OHBP_Dase"/>
</dbReference>
<dbReference type="Proteomes" id="UP001500542">
    <property type="component" value="Unassembled WGS sequence"/>
</dbReference>